<keyword evidence="2" id="KW-1185">Reference proteome</keyword>
<dbReference type="OrthoDB" id="5756936at2"/>
<accession>A0A437R5K1</accession>
<dbReference type="RefSeq" id="WP_127697436.1">
    <property type="nucleotide sequence ID" value="NZ_SACS01000001.1"/>
</dbReference>
<gene>
    <name evidence="1" type="ORF">EOE67_02430</name>
</gene>
<evidence type="ECO:0000313" key="1">
    <source>
        <dbReference type="EMBL" id="RVU42060.1"/>
    </source>
</evidence>
<sequence length="298" mass="33642">MQLALRDANQGPFLSKVIAYGQAQGRLSASDLENIKSKAVLMSLKFADKFYNKYKMHLLEQAAHDIIGVASLGLAELSEQDLDRALALLQSPEGIVKPFQKGWSMLSQVSLLNPSRKSLYGDVEAQLLADIASPPDAEEWSGLSQYQHALQEWQRRQAIAVLKQTFFYHTQLDPFEHFNLEGMLAEVVLYRLCCKGDKVKQDLKQRLKNIELQDSWFDVTFLQIQTQQTISLLPPGFAAAVNEDIGDNFAPALLKTLQFAKGYQKLLADNASPERRDAFEHKQGMLNPLLGWPQYIEM</sequence>
<evidence type="ECO:0000313" key="2">
    <source>
        <dbReference type="Proteomes" id="UP000283077"/>
    </source>
</evidence>
<proteinExistence type="predicted"/>
<organism evidence="1 2">
    <name type="scientific">Rheinheimera riviphila</name>
    <dbReference type="NCBI Taxonomy" id="1834037"/>
    <lineage>
        <taxon>Bacteria</taxon>
        <taxon>Pseudomonadati</taxon>
        <taxon>Pseudomonadota</taxon>
        <taxon>Gammaproteobacteria</taxon>
        <taxon>Chromatiales</taxon>
        <taxon>Chromatiaceae</taxon>
        <taxon>Rheinheimera</taxon>
    </lineage>
</organism>
<reference evidence="1 2" key="1">
    <citation type="submission" date="2019-01" db="EMBL/GenBank/DDBJ databases">
        <authorList>
            <person name="Chen W.-M."/>
        </authorList>
    </citation>
    <scope>NUCLEOTIDE SEQUENCE [LARGE SCALE GENOMIC DNA]</scope>
    <source>
        <strain evidence="1 2">KYPC3</strain>
    </source>
</reference>
<protein>
    <submittedName>
        <fullName evidence="1">Uncharacterized protein</fullName>
    </submittedName>
</protein>
<dbReference type="EMBL" id="SACS01000001">
    <property type="protein sequence ID" value="RVU42060.1"/>
    <property type="molecule type" value="Genomic_DNA"/>
</dbReference>
<dbReference type="Proteomes" id="UP000283077">
    <property type="component" value="Unassembled WGS sequence"/>
</dbReference>
<name>A0A437R5K1_9GAMM</name>
<comment type="caution">
    <text evidence="1">The sequence shown here is derived from an EMBL/GenBank/DDBJ whole genome shotgun (WGS) entry which is preliminary data.</text>
</comment>
<dbReference type="AlphaFoldDB" id="A0A437R5K1"/>